<proteinExistence type="predicted"/>
<keyword evidence="1" id="KW-0812">Transmembrane</keyword>
<organism evidence="2">
    <name type="scientific">uncultured Caudovirales phage</name>
    <dbReference type="NCBI Taxonomy" id="2100421"/>
    <lineage>
        <taxon>Viruses</taxon>
        <taxon>Duplodnaviria</taxon>
        <taxon>Heunggongvirae</taxon>
        <taxon>Uroviricota</taxon>
        <taxon>Caudoviricetes</taxon>
        <taxon>Peduoviridae</taxon>
        <taxon>Maltschvirus</taxon>
        <taxon>Maltschvirus maltsch</taxon>
    </lineage>
</organism>
<gene>
    <name evidence="2" type="ORF">UFOVP540_26</name>
</gene>
<evidence type="ECO:0000256" key="1">
    <source>
        <dbReference type="SAM" id="Phobius"/>
    </source>
</evidence>
<protein>
    <submittedName>
        <fullName evidence="2">Uncharacterized protein</fullName>
    </submittedName>
</protein>
<keyword evidence="1" id="KW-1133">Transmembrane helix</keyword>
<evidence type="ECO:0000313" key="2">
    <source>
        <dbReference type="EMBL" id="CAB4149393.1"/>
    </source>
</evidence>
<keyword evidence="1" id="KW-0472">Membrane</keyword>
<dbReference type="EMBL" id="LR796515">
    <property type="protein sequence ID" value="CAB4149393.1"/>
    <property type="molecule type" value="Genomic_DNA"/>
</dbReference>
<sequence length="53" mass="6184">MNNNDKLLIICIIGAAISFLIMAIESYKEGYERGVRDGWHRGRAVNRQEFWVE</sequence>
<feature type="transmembrane region" description="Helical" evidence="1">
    <location>
        <begin position="6"/>
        <end position="24"/>
    </location>
</feature>
<accession>A0A6J5MWL8</accession>
<name>A0A6J5MWL8_9CAUD</name>
<reference evidence="2" key="1">
    <citation type="submission" date="2020-04" db="EMBL/GenBank/DDBJ databases">
        <authorList>
            <person name="Chiriac C."/>
            <person name="Salcher M."/>
            <person name="Ghai R."/>
            <person name="Kavagutti S V."/>
        </authorList>
    </citation>
    <scope>NUCLEOTIDE SEQUENCE</scope>
</reference>